<reference evidence="2" key="1">
    <citation type="submission" date="2020-11" db="EMBL/GenBank/DDBJ databases">
        <title>Nocardioides cynanchi sp. nov., isolated from soil of rhizosphere of Cynanchum wilfordii.</title>
        <authorList>
            <person name="Lee J.-S."/>
            <person name="Suh M.K."/>
            <person name="Kim J.-S."/>
        </authorList>
    </citation>
    <scope>NUCLEOTIDE SEQUENCE</scope>
    <source>
        <strain evidence="2">KCTC 19276</strain>
    </source>
</reference>
<evidence type="ECO:0000256" key="1">
    <source>
        <dbReference type="SAM" id="SignalP"/>
    </source>
</evidence>
<organism evidence="2 3">
    <name type="scientific">Nocardioides agariphilus</name>
    <dbReference type="NCBI Taxonomy" id="433664"/>
    <lineage>
        <taxon>Bacteria</taxon>
        <taxon>Bacillati</taxon>
        <taxon>Actinomycetota</taxon>
        <taxon>Actinomycetes</taxon>
        <taxon>Propionibacteriales</taxon>
        <taxon>Nocardioidaceae</taxon>
        <taxon>Nocardioides</taxon>
    </lineage>
</organism>
<keyword evidence="3" id="KW-1185">Reference proteome</keyword>
<accession>A0A930YH16</accession>
<dbReference type="AlphaFoldDB" id="A0A930YH16"/>
<feature type="chain" id="PRO_5038024850" evidence="1">
    <location>
        <begin position="26"/>
        <end position="53"/>
    </location>
</feature>
<keyword evidence="1" id="KW-0732">Signal</keyword>
<gene>
    <name evidence="2" type="ORF">ISU10_01875</name>
</gene>
<evidence type="ECO:0000313" key="3">
    <source>
        <dbReference type="Proteomes" id="UP000660668"/>
    </source>
</evidence>
<proteinExistence type="predicted"/>
<protein>
    <submittedName>
        <fullName evidence="2">Uncharacterized protein</fullName>
    </submittedName>
</protein>
<dbReference type="Proteomes" id="UP000660668">
    <property type="component" value="Unassembled WGS sequence"/>
</dbReference>
<feature type="signal peptide" evidence="1">
    <location>
        <begin position="1"/>
        <end position="25"/>
    </location>
</feature>
<dbReference type="EMBL" id="JADKPO010000001">
    <property type="protein sequence ID" value="MBF4766513.1"/>
    <property type="molecule type" value="Genomic_DNA"/>
</dbReference>
<name>A0A930YH16_9ACTN</name>
<evidence type="ECO:0000313" key="2">
    <source>
        <dbReference type="EMBL" id="MBF4766513.1"/>
    </source>
</evidence>
<comment type="caution">
    <text evidence="2">The sequence shown here is derived from an EMBL/GenBank/DDBJ whole genome shotgun (WGS) entry which is preliminary data.</text>
</comment>
<sequence>MRVRRTLAVAVVTLASVSWGATASAAPHQQKSPDHRPIVIAHTMSSCGGMDGF</sequence>
<dbReference type="RefSeq" id="WP_194694630.1">
    <property type="nucleotide sequence ID" value="NZ_JADKPO010000001.1"/>
</dbReference>